<dbReference type="AlphaFoldDB" id="A0A1D8JGH5"/>
<feature type="domain" description="Phosphate acetyl/butaryl transferase" evidence="4">
    <location>
        <begin position="82"/>
        <end position="298"/>
    </location>
</feature>
<dbReference type="Gene3D" id="3.40.718.10">
    <property type="entry name" value="Isopropylmalate Dehydrogenase"/>
    <property type="match status" value="1"/>
</dbReference>
<dbReference type="InterPro" id="IPR012147">
    <property type="entry name" value="P_Ac_Bu_trans"/>
</dbReference>
<dbReference type="SUPFAM" id="SSF53659">
    <property type="entry name" value="Isocitrate/Isopropylmalate dehydrogenase-like"/>
    <property type="match status" value="1"/>
</dbReference>
<evidence type="ECO:0000313" key="5">
    <source>
        <dbReference type="EMBL" id="AOV07807.1"/>
    </source>
</evidence>
<dbReference type="PIRSF" id="PIRSF000428">
    <property type="entry name" value="P_Ac_trans"/>
    <property type="match status" value="1"/>
</dbReference>
<evidence type="ECO:0000256" key="3">
    <source>
        <dbReference type="ARBA" id="ARBA00023315"/>
    </source>
</evidence>
<protein>
    <submittedName>
        <fullName evidence="5">Phosphate butyryltransferase</fullName>
    </submittedName>
</protein>
<dbReference type="Pfam" id="PF01515">
    <property type="entry name" value="PTA_PTB"/>
    <property type="match status" value="1"/>
</dbReference>
<comment type="similarity">
    <text evidence="1">Belongs to the phosphate acetyltransferase and butyryltransferase family.</text>
</comment>
<evidence type="ECO:0000256" key="1">
    <source>
        <dbReference type="ARBA" id="ARBA00005656"/>
    </source>
</evidence>
<gene>
    <name evidence="5" type="ORF">BI350_09850</name>
</gene>
<organism evidence="5 6">
    <name type="scientific">Sporosarcina ureilytica</name>
    <dbReference type="NCBI Taxonomy" id="298596"/>
    <lineage>
        <taxon>Bacteria</taxon>
        <taxon>Bacillati</taxon>
        <taxon>Bacillota</taxon>
        <taxon>Bacilli</taxon>
        <taxon>Bacillales</taxon>
        <taxon>Caryophanaceae</taxon>
        <taxon>Sporosarcina</taxon>
    </lineage>
</organism>
<dbReference type="PANTHER" id="PTHR43356:SF2">
    <property type="entry name" value="PHOSPHATE ACETYLTRANSFERASE"/>
    <property type="match status" value="1"/>
</dbReference>
<dbReference type="InterPro" id="IPR050500">
    <property type="entry name" value="Phos_Acetyltrans/Butyryltrans"/>
</dbReference>
<proteinExistence type="inferred from homology"/>
<keyword evidence="3" id="KW-0012">Acyltransferase</keyword>
<dbReference type="NCBIfam" id="NF006045">
    <property type="entry name" value="PRK08190.1"/>
    <property type="match status" value="1"/>
</dbReference>
<dbReference type="EMBL" id="CP017560">
    <property type="protein sequence ID" value="AOV07807.1"/>
    <property type="molecule type" value="Genomic_DNA"/>
</dbReference>
<dbReference type="NCBIfam" id="NF005837">
    <property type="entry name" value="PRK07742.1"/>
    <property type="match status" value="1"/>
</dbReference>
<dbReference type="PANTHER" id="PTHR43356">
    <property type="entry name" value="PHOSPHATE ACETYLTRANSFERASE"/>
    <property type="match status" value="1"/>
</dbReference>
<dbReference type="KEGG" id="surl:BI350_09850"/>
<keyword evidence="2 5" id="KW-0808">Transferase</keyword>
<dbReference type="InterPro" id="IPR002505">
    <property type="entry name" value="PTA_PTB"/>
</dbReference>
<evidence type="ECO:0000256" key="2">
    <source>
        <dbReference type="ARBA" id="ARBA00022679"/>
    </source>
</evidence>
<evidence type="ECO:0000259" key="4">
    <source>
        <dbReference type="Pfam" id="PF01515"/>
    </source>
</evidence>
<evidence type="ECO:0000313" key="6">
    <source>
        <dbReference type="Proteomes" id="UP000185746"/>
    </source>
</evidence>
<dbReference type="GO" id="GO:0016746">
    <property type="term" value="F:acyltransferase activity"/>
    <property type="evidence" value="ECO:0007669"/>
    <property type="project" value="UniProtKB-KW"/>
</dbReference>
<accession>A0A1D8JGH5</accession>
<keyword evidence="6" id="KW-1185">Reference proteome</keyword>
<dbReference type="Proteomes" id="UP000185746">
    <property type="component" value="Chromosome"/>
</dbReference>
<reference evidence="5 6" key="1">
    <citation type="submission" date="2016-09" db="EMBL/GenBank/DDBJ databases">
        <title>Complete genome sequence of the Lysinibacillus sphaericus LMG 22257, a specie of Bacillus with ureolytic activity that can effectively biodeposit calcium carbonate.</title>
        <authorList>
            <person name="Yan W."/>
        </authorList>
    </citation>
    <scope>NUCLEOTIDE SEQUENCE [LARGE SCALE GENOMIC DNA]</scope>
    <source>
        <strain evidence="5 6">LMG 22257</strain>
    </source>
</reference>
<sequence length="304" mass="32322">MISLDSLIKKASSSTSINPTVAVAAACDKEVLKAVHLAVEKSLASFVLFDNQIELTQLMEQHFPQLLDNQQVVIQHTGTREEAAMETVKAVASGEAHVVMKGNLPTSVILQAVLHKEYGLRTGKVLSHVAVFEVPKFERLFFITDAAMNIAPDLKTKANIIQNAVDTARACGIEQPIVAPLAAVETINPTMDATIDAASLVAMNKRGQIKNCRVDGPLALDNAISMEAAAQKGLTENTAGKADILLVPNIEAGNILYKSLIYFANAKVGAIIQGAKAPIVLTSRSDSAESKVYSLALAILAAQQ</sequence>
<name>A0A1D8JGH5_9BACL</name>